<accession>A0A140DW69</accession>
<comment type="similarity">
    <text evidence="2">Belongs to the AzlC family.</text>
</comment>
<feature type="transmembrane region" description="Helical" evidence="8">
    <location>
        <begin position="128"/>
        <end position="153"/>
    </location>
</feature>
<evidence type="ECO:0000256" key="1">
    <source>
        <dbReference type="ARBA" id="ARBA00004651"/>
    </source>
</evidence>
<dbReference type="KEGG" id="fro:AALO17_17620"/>
<evidence type="ECO:0000256" key="6">
    <source>
        <dbReference type="ARBA" id="ARBA00022989"/>
    </source>
</evidence>
<sequence length="226" mass="23541">MNWKGFRKGLVLSTPIMTGYIPVAVAYAATALSTGLTPWQTVAMSLFVYTGAGQMAAVAMIGQGVSLLGITTAVFIMNLRHVIMSTVIMERLRRSSLGVRVLLSLGITDEVFALETAGGQAKGADNAACFAGIALGAWASWVIGTCIGCGMTTFLPPELMSALGISLYALFISILTPQIRQHLPLAMVVIVSAVTSTLIDSSQGIIIGSLAGAAAGMFLVKEEDLP</sequence>
<evidence type="ECO:0000256" key="5">
    <source>
        <dbReference type="ARBA" id="ARBA00022692"/>
    </source>
</evidence>
<feature type="transmembrane region" description="Helical" evidence="8">
    <location>
        <begin position="183"/>
        <end position="199"/>
    </location>
</feature>
<dbReference type="PANTHER" id="PTHR34979">
    <property type="entry name" value="INNER MEMBRANE PROTEIN YGAZ"/>
    <property type="match status" value="1"/>
</dbReference>
<evidence type="ECO:0000256" key="3">
    <source>
        <dbReference type="ARBA" id="ARBA00022448"/>
    </source>
</evidence>
<reference evidence="9 10" key="1">
    <citation type="journal article" date="2016" name="Gut Pathog.">
        <title>Whole genome sequencing of "Faecalibaculum rodentium" ALO17, isolated from C57BL/6J laboratory mouse feces.</title>
        <authorList>
            <person name="Lim S."/>
            <person name="Chang D.H."/>
            <person name="Ahn S."/>
            <person name="Kim B.C."/>
        </authorList>
    </citation>
    <scope>NUCLEOTIDE SEQUENCE [LARGE SCALE GENOMIC DNA]</scope>
    <source>
        <strain evidence="9 10">Alo17</strain>
    </source>
</reference>
<comment type="subcellular location">
    <subcellularLocation>
        <location evidence="1">Cell membrane</location>
        <topology evidence="1">Multi-pass membrane protein</topology>
    </subcellularLocation>
</comment>
<dbReference type="STRING" id="1702221.AALO17_17620"/>
<dbReference type="AlphaFoldDB" id="A0A140DW69"/>
<gene>
    <name evidence="9" type="ORF">AALO17_17620</name>
</gene>
<dbReference type="Pfam" id="PF03591">
    <property type="entry name" value="AzlC"/>
    <property type="match status" value="1"/>
</dbReference>
<feature type="transmembrane region" description="Helical" evidence="8">
    <location>
        <begin position="159"/>
        <end position="176"/>
    </location>
</feature>
<keyword evidence="5 8" id="KW-0812">Transmembrane</keyword>
<name>A0A140DW69_9FIRM</name>
<keyword evidence="6 8" id="KW-1133">Transmembrane helix</keyword>
<dbReference type="RefSeq" id="WP_067557895.1">
    <property type="nucleotide sequence ID" value="NZ_CAROHL010000016.1"/>
</dbReference>
<dbReference type="Proteomes" id="UP000069771">
    <property type="component" value="Chromosome"/>
</dbReference>
<organism evidence="9 10">
    <name type="scientific">Faecalibaculum rodentium</name>
    <dbReference type="NCBI Taxonomy" id="1702221"/>
    <lineage>
        <taxon>Bacteria</taxon>
        <taxon>Bacillati</taxon>
        <taxon>Bacillota</taxon>
        <taxon>Erysipelotrichia</taxon>
        <taxon>Erysipelotrichales</taxon>
        <taxon>Erysipelotrichaceae</taxon>
        <taxon>Faecalibaculum</taxon>
    </lineage>
</organism>
<evidence type="ECO:0000256" key="4">
    <source>
        <dbReference type="ARBA" id="ARBA00022475"/>
    </source>
</evidence>
<dbReference type="InterPro" id="IPR011606">
    <property type="entry name" value="Brnchd-chn_aa_trnsp_permease"/>
</dbReference>
<evidence type="ECO:0000313" key="9">
    <source>
        <dbReference type="EMBL" id="AMK54896.1"/>
    </source>
</evidence>
<evidence type="ECO:0000256" key="8">
    <source>
        <dbReference type="SAM" id="Phobius"/>
    </source>
</evidence>
<evidence type="ECO:0000313" key="10">
    <source>
        <dbReference type="Proteomes" id="UP000069771"/>
    </source>
</evidence>
<dbReference type="GO" id="GO:0005886">
    <property type="term" value="C:plasma membrane"/>
    <property type="evidence" value="ECO:0007669"/>
    <property type="project" value="UniProtKB-SubCell"/>
</dbReference>
<evidence type="ECO:0000256" key="7">
    <source>
        <dbReference type="ARBA" id="ARBA00023136"/>
    </source>
</evidence>
<proteinExistence type="inferred from homology"/>
<evidence type="ECO:0000256" key="2">
    <source>
        <dbReference type="ARBA" id="ARBA00010735"/>
    </source>
</evidence>
<dbReference type="PANTHER" id="PTHR34979:SF1">
    <property type="entry name" value="INNER MEMBRANE PROTEIN YGAZ"/>
    <property type="match status" value="1"/>
</dbReference>
<dbReference type="GeneID" id="78478415"/>
<dbReference type="EMBL" id="CP011391">
    <property type="protein sequence ID" value="AMK54896.1"/>
    <property type="molecule type" value="Genomic_DNA"/>
</dbReference>
<keyword evidence="4" id="KW-1003">Cell membrane</keyword>
<evidence type="ECO:0008006" key="11">
    <source>
        <dbReference type="Google" id="ProtNLM"/>
    </source>
</evidence>
<feature type="transmembrane region" description="Helical" evidence="8">
    <location>
        <begin position="52"/>
        <end position="76"/>
    </location>
</feature>
<keyword evidence="3" id="KW-0813">Transport</keyword>
<dbReference type="OrthoDB" id="3177005at2"/>
<dbReference type="GO" id="GO:1903785">
    <property type="term" value="P:L-valine transmembrane transport"/>
    <property type="evidence" value="ECO:0007669"/>
    <property type="project" value="TreeGrafter"/>
</dbReference>
<protein>
    <recommendedName>
        <fullName evidence="11">Branched-chain amino acid ABC transporter permease</fullName>
    </recommendedName>
</protein>
<keyword evidence="7 8" id="KW-0472">Membrane</keyword>
<keyword evidence="10" id="KW-1185">Reference proteome</keyword>